<accession>A0A974BQB8</accession>
<evidence type="ECO:0000259" key="3">
    <source>
        <dbReference type="SMART" id="SM00014"/>
    </source>
</evidence>
<feature type="transmembrane region" description="Helical" evidence="2">
    <location>
        <begin position="113"/>
        <end position="134"/>
    </location>
</feature>
<dbReference type="CDD" id="cd03391">
    <property type="entry name" value="PAP2_containing_2_like"/>
    <property type="match status" value="1"/>
</dbReference>
<keyword evidence="2" id="KW-0472">Membrane</keyword>
<dbReference type="GO" id="GO:0042392">
    <property type="term" value="F:sphingosine-1-phosphate phosphatase activity"/>
    <property type="evidence" value="ECO:0000318"/>
    <property type="project" value="GO_Central"/>
</dbReference>
<dbReference type="Proteomes" id="UP000186698">
    <property type="component" value="Chromosome 8L"/>
</dbReference>
<gene>
    <name evidence="5 6" type="primary">plpp7.L</name>
</gene>
<dbReference type="CTD" id="108705546"/>
<evidence type="ECO:0000256" key="1">
    <source>
        <dbReference type="SAM" id="MobiDB-lite"/>
    </source>
</evidence>
<keyword evidence="2" id="KW-0812">Transmembrane</keyword>
<dbReference type="InterPro" id="IPR036938">
    <property type="entry name" value="PAP2/HPO_sf"/>
</dbReference>
<dbReference type="RefSeq" id="XP_018097930.1">
    <property type="nucleotide sequence ID" value="XM_018242441.2"/>
</dbReference>
<keyword evidence="2" id="KW-1133">Transmembrane helix</keyword>
<dbReference type="PANTHER" id="PTHR14969:SF17">
    <property type="entry name" value="INACTIVE PHOSPHOLIPID PHOSPHATASE 7"/>
    <property type="match status" value="1"/>
</dbReference>
<dbReference type="AGR" id="Xenbase:XB-GENE-17343618"/>
<evidence type="ECO:0000313" key="5">
    <source>
        <dbReference type="RefSeq" id="XP_018097930.1"/>
    </source>
</evidence>
<protein>
    <submittedName>
        <fullName evidence="5">Inactive phospholipid phosphatase 7</fullName>
    </submittedName>
</protein>
<organism evidence="4 5">
    <name type="scientific">Xenopus laevis</name>
    <name type="common">African clawed frog</name>
    <dbReference type="NCBI Taxonomy" id="8355"/>
    <lineage>
        <taxon>Eukaryota</taxon>
        <taxon>Metazoa</taxon>
        <taxon>Chordata</taxon>
        <taxon>Craniata</taxon>
        <taxon>Vertebrata</taxon>
        <taxon>Euteleostomi</taxon>
        <taxon>Amphibia</taxon>
        <taxon>Batrachia</taxon>
        <taxon>Anura</taxon>
        <taxon>Pipoidea</taxon>
        <taxon>Pipidae</taxon>
        <taxon>Xenopodinae</taxon>
        <taxon>Xenopus</taxon>
        <taxon>Xenopus</taxon>
    </lineage>
</organism>
<name>A0A310TLX9_XENLA</name>
<evidence type="ECO:0000313" key="4">
    <source>
        <dbReference type="Proteomes" id="UP000186698"/>
    </source>
</evidence>
<feature type="transmembrane region" description="Helical" evidence="2">
    <location>
        <begin position="238"/>
        <end position="257"/>
    </location>
</feature>
<reference evidence="5" key="1">
    <citation type="submission" date="2025-08" db="UniProtKB">
        <authorList>
            <consortium name="RefSeq"/>
        </authorList>
    </citation>
    <scope>IDENTIFICATION</scope>
    <source>
        <strain evidence="5">J_2021</strain>
        <tissue evidence="5">Erythrocytes</tissue>
    </source>
</reference>
<dbReference type="SUPFAM" id="SSF48317">
    <property type="entry name" value="Acid phosphatase/Vanadium-dependent haloperoxidase"/>
    <property type="match status" value="1"/>
</dbReference>
<dbReference type="PaxDb" id="8355-A0A310TLX9"/>
<feature type="transmembrane region" description="Helical" evidence="2">
    <location>
        <begin position="146"/>
        <end position="164"/>
    </location>
</feature>
<dbReference type="Bgee" id="108705546">
    <property type="expression patterns" value="Expressed in muscle tissue and 4 other cell types or tissues"/>
</dbReference>
<evidence type="ECO:0000256" key="2">
    <source>
        <dbReference type="SAM" id="Phobius"/>
    </source>
</evidence>
<keyword evidence="4" id="KW-1185">Reference proteome</keyword>
<accession>A0A310TLX9</accession>
<dbReference type="GeneID" id="108705546"/>
<dbReference type="OrthoDB" id="10266771at2759"/>
<dbReference type="PANTHER" id="PTHR14969">
    <property type="entry name" value="SPHINGOSINE-1-PHOSPHATE PHOSPHOHYDROLASE"/>
    <property type="match status" value="1"/>
</dbReference>
<dbReference type="GO" id="GO:0016020">
    <property type="term" value="C:membrane"/>
    <property type="evidence" value="ECO:0000318"/>
    <property type="project" value="GO_Central"/>
</dbReference>
<dbReference type="GO" id="GO:0005635">
    <property type="term" value="C:nuclear envelope"/>
    <property type="evidence" value="ECO:0000318"/>
    <property type="project" value="GO_Central"/>
</dbReference>
<dbReference type="Pfam" id="PF01569">
    <property type="entry name" value="PAP2"/>
    <property type="match status" value="1"/>
</dbReference>
<feature type="region of interest" description="Disordered" evidence="1">
    <location>
        <begin position="1"/>
        <end position="66"/>
    </location>
</feature>
<feature type="domain" description="Phosphatidic acid phosphatase type 2/haloperoxidase" evidence="3">
    <location>
        <begin position="141"/>
        <end position="253"/>
    </location>
</feature>
<dbReference type="KEGG" id="xla:108705546"/>
<proteinExistence type="predicted"/>
<feature type="transmembrane region" description="Helical" evidence="2">
    <location>
        <begin position="205"/>
        <end position="226"/>
    </location>
</feature>
<dbReference type="InterPro" id="IPR000326">
    <property type="entry name" value="PAP2/HPO"/>
</dbReference>
<sequence length="271" mass="30143">MPAPQKRIRFRDRNNVLARPEFMSLNQPIGAPPEARNSNKKPSGQGSSNSSENARERRQSQQLPEEDCMQLNPSFKGIAWNSLMAIDICLSKRLGVCANSTSSWGGARSMVRLIGITSHGFPWIGGTLLCLWKSSTLAGQEVLMNLLLALMLDILTVAGVQKLFKRRGPYEMTPGVLDYLLLDVYAFPAGHASRATMVSKFFLNHLVLAIPLRILLVLWAFIVGLSRIMIGRHHISDVLVGFIIGYMQFNLVEALWLSSNTCQMLASLCLW</sequence>
<dbReference type="AlphaFoldDB" id="A0A310TLX9"/>
<dbReference type="Gene3D" id="1.20.144.10">
    <property type="entry name" value="Phosphatidic acid phosphatase type 2/haloperoxidase"/>
    <property type="match status" value="1"/>
</dbReference>
<feature type="compositionally biased region" description="Basic residues" evidence="1">
    <location>
        <begin position="1"/>
        <end position="10"/>
    </location>
</feature>
<dbReference type="SMART" id="SM00014">
    <property type="entry name" value="acidPPc"/>
    <property type="match status" value="1"/>
</dbReference>
<evidence type="ECO:0000313" key="6">
    <source>
        <dbReference type="Xenbase" id="XB-GENE-17343618"/>
    </source>
</evidence>
<dbReference type="Xenbase" id="XB-GENE-17343618">
    <property type="gene designation" value="plpp7.L"/>
</dbReference>